<comment type="similarity">
    <text evidence="1 2">Belongs to the phD/YefM antitoxin family.</text>
</comment>
<comment type="function">
    <text evidence="2">Antitoxin component of a type II toxin-antitoxin (TA) system.</text>
</comment>
<gene>
    <name evidence="3" type="ORF">WA1_14975</name>
</gene>
<evidence type="ECO:0000313" key="3">
    <source>
        <dbReference type="EMBL" id="KYC42646.1"/>
    </source>
</evidence>
<name>A0A139XDA3_9CYAN</name>
<accession>A0A139XDA3</accession>
<reference evidence="3 4" key="1">
    <citation type="journal article" date="2013" name="Genome Biol. Evol.">
        <title>Genomes of Stigonematalean cyanobacteria (subsection V) and the evolution of oxygenic photosynthesis from prokaryotes to plastids.</title>
        <authorList>
            <person name="Dagan T."/>
            <person name="Roettger M."/>
            <person name="Stucken K."/>
            <person name="Landan G."/>
            <person name="Koch R."/>
            <person name="Major P."/>
            <person name="Gould S.B."/>
            <person name="Goremykin V.V."/>
            <person name="Rippka R."/>
            <person name="Tandeau de Marsac N."/>
            <person name="Gugger M."/>
            <person name="Lockhart P.J."/>
            <person name="Allen J.F."/>
            <person name="Brune I."/>
            <person name="Maus I."/>
            <person name="Puhler A."/>
            <person name="Martin W.F."/>
        </authorList>
    </citation>
    <scope>NUCLEOTIDE SEQUENCE [LARGE SCALE GENOMIC DNA]</scope>
    <source>
        <strain evidence="3 4">PCC 7110</strain>
    </source>
</reference>
<protein>
    <recommendedName>
        <fullName evidence="2">Antitoxin</fullName>
    </recommendedName>
</protein>
<proteinExistence type="inferred from homology"/>
<dbReference type="Proteomes" id="UP000076925">
    <property type="component" value="Unassembled WGS sequence"/>
</dbReference>
<keyword evidence="4" id="KW-1185">Reference proteome</keyword>
<comment type="caution">
    <text evidence="3">The sequence shown here is derived from an EMBL/GenBank/DDBJ whole genome shotgun (WGS) entry which is preliminary data.</text>
</comment>
<dbReference type="EMBL" id="ANNX02000017">
    <property type="protein sequence ID" value="KYC42646.1"/>
    <property type="molecule type" value="Genomic_DNA"/>
</dbReference>
<sequence>MMDISRDIDSLSNFKLHTSKFLEQMKETKEPVVLTINGKAELVVQEAQAYQALLDRIEYLETVKAIEQGLQDAKDGKTIAIEEFEARMRQKHGIQG</sequence>
<dbReference type="SUPFAM" id="SSF143120">
    <property type="entry name" value="YefM-like"/>
    <property type="match status" value="1"/>
</dbReference>
<dbReference type="Pfam" id="PF02604">
    <property type="entry name" value="PhdYeFM_antitox"/>
    <property type="match status" value="1"/>
</dbReference>
<dbReference type="InterPro" id="IPR006442">
    <property type="entry name" value="Antitoxin_Phd/YefM"/>
</dbReference>
<dbReference type="InterPro" id="IPR036165">
    <property type="entry name" value="YefM-like_sf"/>
</dbReference>
<evidence type="ECO:0000256" key="2">
    <source>
        <dbReference type="RuleBase" id="RU362080"/>
    </source>
</evidence>
<organism evidence="3 4">
    <name type="scientific">Scytonema hofmannii PCC 7110</name>
    <dbReference type="NCBI Taxonomy" id="128403"/>
    <lineage>
        <taxon>Bacteria</taxon>
        <taxon>Bacillati</taxon>
        <taxon>Cyanobacteriota</taxon>
        <taxon>Cyanophyceae</taxon>
        <taxon>Nostocales</taxon>
        <taxon>Scytonemataceae</taxon>
        <taxon>Scytonema</taxon>
    </lineage>
</organism>
<evidence type="ECO:0000256" key="1">
    <source>
        <dbReference type="ARBA" id="ARBA00009981"/>
    </source>
</evidence>
<dbReference type="OrthoDB" id="7069202at2"/>
<dbReference type="AlphaFoldDB" id="A0A139XDA3"/>
<dbReference type="STRING" id="128403.WA1_14975"/>
<evidence type="ECO:0000313" key="4">
    <source>
        <dbReference type="Proteomes" id="UP000076925"/>
    </source>
</evidence>